<evidence type="ECO:0000256" key="2">
    <source>
        <dbReference type="ARBA" id="ARBA00023155"/>
    </source>
</evidence>
<feature type="compositionally biased region" description="Polar residues" evidence="6">
    <location>
        <begin position="135"/>
        <end position="148"/>
    </location>
</feature>
<dbReference type="Proteomes" id="UP001152320">
    <property type="component" value="Chromosome 15"/>
</dbReference>
<dbReference type="PROSITE" id="PS00027">
    <property type="entry name" value="HOMEOBOX_1"/>
    <property type="match status" value="1"/>
</dbReference>
<evidence type="ECO:0000313" key="9">
    <source>
        <dbReference type="Proteomes" id="UP001152320"/>
    </source>
</evidence>
<dbReference type="PRINTS" id="PR00024">
    <property type="entry name" value="HOMEOBOX"/>
</dbReference>
<dbReference type="PANTHER" id="PTHR45664:SF12">
    <property type="entry name" value="PANCREAS_DUODENUM HOMEOBOX PROTEIN 1"/>
    <property type="match status" value="1"/>
</dbReference>
<feature type="region of interest" description="Disordered" evidence="6">
    <location>
        <begin position="135"/>
        <end position="176"/>
    </location>
</feature>
<dbReference type="GO" id="GO:0005634">
    <property type="term" value="C:nucleus"/>
    <property type="evidence" value="ECO:0007669"/>
    <property type="project" value="UniProtKB-SubCell"/>
</dbReference>
<dbReference type="GO" id="GO:0045944">
    <property type="term" value="P:positive regulation of transcription by RNA polymerase II"/>
    <property type="evidence" value="ECO:0007669"/>
    <property type="project" value="UniProtKB-ARBA"/>
</dbReference>
<gene>
    <name evidence="8" type="ORF">HOLleu_31165</name>
</gene>
<organism evidence="8 9">
    <name type="scientific">Holothuria leucospilota</name>
    <name type="common">Black long sea cucumber</name>
    <name type="synonym">Mertensiothuria leucospilota</name>
    <dbReference type="NCBI Taxonomy" id="206669"/>
    <lineage>
        <taxon>Eukaryota</taxon>
        <taxon>Metazoa</taxon>
        <taxon>Echinodermata</taxon>
        <taxon>Eleutherozoa</taxon>
        <taxon>Echinozoa</taxon>
        <taxon>Holothuroidea</taxon>
        <taxon>Aspidochirotacea</taxon>
        <taxon>Aspidochirotida</taxon>
        <taxon>Holothuriidae</taxon>
        <taxon>Holothuria</taxon>
    </lineage>
</organism>
<accession>A0A9Q1H1Q1</accession>
<sequence length="391" mass="44529">MESMDEVHQGYYPNHYYKDQYAGLCFGPDADYSYASSQQSACLYSTKNDTDTLGYGPISLQGDLRMGDFNMYSTYPSNAMFNMTGAGTGHGDLSPVFSTGMNQVTSSMVDHGPGAQRDHLEQGLTCVTQQHQQQHSKVTNSCGQQSPLTPQPPTGALPTPASHVPSGHHHGKETNQAQLPYSWMRPTKSHARTWKRGWPGATCADFDENKRTRTAYTRSQLLELEKEFHFNKYISRPRRIELAALLNLTERHIKIWFQNRRMKWKKVEAKRKPSQEDAEKVTSKEEAEKDCSEEISIGLESNSEKQTADIERLNQDGDNENHKHVSCLQEQTILPVKQEQSESFPAGQDLKENLPCDREYKLIANDPMKYQSHELLNRISERDNKYEIFGK</sequence>
<keyword evidence="2 4" id="KW-0371">Homeobox</keyword>
<dbReference type="Gene3D" id="1.10.10.60">
    <property type="entry name" value="Homeodomain-like"/>
    <property type="match status" value="1"/>
</dbReference>
<dbReference type="EMBL" id="JAIZAY010000015">
    <property type="protein sequence ID" value="KAJ8028816.1"/>
    <property type="molecule type" value="Genomic_DNA"/>
</dbReference>
<dbReference type="AlphaFoldDB" id="A0A9Q1H1Q1"/>
<proteinExistence type="predicted"/>
<evidence type="ECO:0000256" key="1">
    <source>
        <dbReference type="ARBA" id="ARBA00023125"/>
    </source>
</evidence>
<dbReference type="GO" id="GO:0048513">
    <property type="term" value="P:animal organ development"/>
    <property type="evidence" value="ECO:0007669"/>
    <property type="project" value="UniProtKB-ARBA"/>
</dbReference>
<evidence type="ECO:0000256" key="4">
    <source>
        <dbReference type="PROSITE-ProRule" id="PRU00108"/>
    </source>
</evidence>
<feature type="region of interest" description="Disordered" evidence="6">
    <location>
        <begin position="268"/>
        <end position="295"/>
    </location>
</feature>
<dbReference type="CDD" id="cd00086">
    <property type="entry name" value="homeodomain"/>
    <property type="match status" value="1"/>
</dbReference>
<dbReference type="PROSITE" id="PS50071">
    <property type="entry name" value="HOMEOBOX_2"/>
    <property type="match status" value="1"/>
</dbReference>
<keyword evidence="3 4" id="KW-0539">Nucleus</keyword>
<evidence type="ECO:0000256" key="5">
    <source>
        <dbReference type="RuleBase" id="RU000682"/>
    </source>
</evidence>
<dbReference type="GO" id="GO:0000978">
    <property type="term" value="F:RNA polymerase II cis-regulatory region sequence-specific DNA binding"/>
    <property type="evidence" value="ECO:0007669"/>
    <property type="project" value="TreeGrafter"/>
</dbReference>
<evidence type="ECO:0000256" key="3">
    <source>
        <dbReference type="ARBA" id="ARBA00023242"/>
    </source>
</evidence>
<dbReference type="InterPro" id="IPR017970">
    <property type="entry name" value="Homeobox_CS"/>
</dbReference>
<evidence type="ECO:0000313" key="8">
    <source>
        <dbReference type="EMBL" id="KAJ8028816.1"/>
    </source>
</evidence>
<evidence type="ECO:0000256" key="6">
    <source>
        <dbReference type="SAM" id="MobiDB-lite"/>
    </source>
</evidence>
<dbReference type="InterPro" id="IPR020479">
    <property type="entry name" value="HD_metazoa"/>
</dbReference>
<dbReference type="InterPro" id="IPR009057">
    <property type="entry name" value="Homeodomain-like_sf"/>
</dbReference>
<keyword evidence="9" id="KW-1185">Reference proteome</keyword>
<dbReference type="SUPFAM" id="SSF46689">
    <property type="entry name" value="Homeodomain-like"/>
    <property type="match status" value="1"/>
</dbReference>
<dbReference type="GO" id="GO:0000981">
    <property type="term" value="F:DNA-binding transcription factor activity, RNA polymerase II-specific"/>
    <property type="evidence" value="ECO:0007669"/>
    <property type="project" value="InterPro"/>
</dbReference>
<dbReference type="SMART" id="SM00389">
    <property type="entry name" value="HOX"/>
    <property type="match status" value="1"/>
</dbReference>
<keyword evidence="1 4" id="KW-0238">DNA-binding</keyword>
<evidence type="ECO:0000259" key="7">
    <source>
        <dbReference type="PROSITE" id="PS50071"/>
    </source>
</evidence>
<reference evidence="8" key="1">
    <citation type="submission" date="2021-10" db="EMBL/GenBank/DDBJ databases">
        <title>Tropical sea cucumber genome reveals ecological adaptation and Cuvierian tubules defense mechanism.</title>
        <authorList>
            <person name="Chen T."/>
        </authorList>
    </citation>
    <scope>NUCLEOTIDE SEQUENCE</scope>
    <source>
        <strain evidence="8">Nanhai2018</strain>
        <tissue evidence="8">Muscle</tissue>
    </source>
</reference>
<comment type="subcellular location">
    <subcellularLocation>
        <location evidence="4 5">Nucleus</location>
    </subcellularLocation>
</comment>
<comment type="caution">
    <text evidence="8">The sequence shown here is derived from an EMBL/GenBank/DDBJ whole genome shotgun (WGS) entry which is preliminary data.</text>
</comment>
<name>A0A9Q1H1Q1_HOLLE</name>
<protein>
    <submittedName>
        <fullName evidence="8">Pancreas/duodenum homeobox protein 1</fullName>
    </submittedName>
</protein>
<dbReference type="OrthoDB" id="6159439at2759"/>
<dbReference type="InterPro" id="IPR001356">
    <property type="entry name" value="HD"/>
</dbReference>
<dbReference type="FunFam" id="1.10.10.60:FF:000176">
    <property type="entry name" value="pancreas/duodenum homeobox protein 1"/>
    <property type="match status" value="1"/>
</dbReference>
<feature type="compositionally biased region" description="Basic and acidic residues" evidence="6">
    <location>
        <begin position="268"/>
        <end position="292"/>
    </location>
</feature>
<dbReference type="Pfam" id="PF00046">
    <property type="entry name" value="Homeodomain"/>
    <property type="match status" value="1"/>
</dbReference>
<dbReference type="PANTHER" id="PTHR45664">
    <property type="entry name" value="PROTEIN ZERKNUELLT 1-RELATED"/>
    <property type="match status" value="1"/>
</dbReference>
<feature type="domain" description="Homeobox" evidence="7">
    <location>
        <begin position="207"/>
        <end position="267"/>
    </location>
</feature>
<feature type="DNA-binding region" description="Homeobox" evidence="4">
    <location>
        <begin position="209"/>
        <end position="268"/>
    </location>
</feature>